<feature type="compositionally biased region" description="Polar residues" evidence="7">
    <location>
        <begin position="619"/>
        <end position="632"/>
    </location>
</feature>
<dbReference type="GO" id="GO:0005737">
    <property type="term" value="C:cytoplasm"/>
    <property type="evidence" value="ECO:0007669"/>
    <property type="project" value="TreeGrafter"/>
</dbReference>
<feature type="compositionally biased region" description="Low complexity" evidence="7">
    <location>
        <begin position="64"/>
        <end position="86"/>
    </location>
</feature>
<dbReference type="InterPro" id="IPR038765">
    <property type="entry name" value="Papain-like_cys_pep_sf"/>
</dbReference>
<dbReference type="PANTHER" id="PTHR46237">
    <property type="entry name" value="CYTOCHROME B5 REDUCTASE 4 FAMILY MEMBER"/>
    <property type="match status" value="1"/>
</dbReference>
<accession>A0A445A6V3</accession>
<dbReference type="PROSITE" id="PS50255">
    <property type="entry name" value="CYTOCHROME_B5_2"/>
    <property type="match status" value="1"/>
</dbReference>
<feature type="compositionally biased region" description="Basic residues" evidence="7">
    <location>
        <begin position="371"/>
        <end position="386"/>
    </location>
</feature>
<dbReference type="GO" id="GO:0004128">
    <property type="term" value="F:cytochrome-b5 reductase activity, acting on NAD(P)H"/>
    <property type="evidence" value="ECO:0007669"/>
    <property type="project" value="TreeGrafter"/>
</dbReference>
<feature type="region of interest" description="Disordered" evidence="7">
    <location>
        <begin position="348"/>
        <end position="516"/>
    </location>
</feature>
<name>A0A445A6V3_ARAHY</name>
<dbReference type="Gene3D" id="3.10.120.10">
    <property type="entry name" value="Cytochrome b5-like heme/steroid binding domain"/>
    <property type="match status" value="1"/>
</dbReference>
<keyword evidence="6" id="KW-0408">Iron</keyword>
<feature type="compositionally biased region" description="Basic and acidic residues" evidence="7">
    <location>
        <begin position="435"/>
        <end position="446"/>
    </location>
</feature>
<feature type="compositionally biased region" description="Basic residues" evidence="7">
    <location>
        <begin position="416"/>
        <end position="434"/>
    </location>
</feature>
<evidence type="ECO:0000256" key="3">
    <source>
        <dbReference type="ARBA" id="ARBA00022670"/>
    </source>
</evidence>
<keyword evidence="5" id="KW-0378">Hydrolase</keyword>
<dbReference type="AlphaFoldDB" id="A0A445A6V3"/>
<dbReference type="EMBL" id="SDMP01000013">
    <property type="protein sequence ID" value="RYR22184.1"/>
    <property type="molecule type" value="Genomic_DNA"/>
</dbReference>
<comment type="caution">
    <text evidence="10">The sequence shown here is derived from an EMBL/GenBank/DDBJ whole genome shotgun (WGS) entry which is preliminary data.</text>
</comment>
<evidence type="ECO:0000256" key="5">
    <source>
        <dbReference type="ARBA" id="ARBA00022801"/>
    </source>
</evidence>
<dbReference type="Pfam" id="PF02902">
    <property type="entry name" value="Peptidase_C48"/>
    <property type="match status" value="1"/>
</dbReference>
<feature type="domain" description="Ubiquitin-like protease family profile" evidence="9">
    <location>
        <begin position="729"/>
        <end position="912"/>
    </location>
</feature>
<dbReference type="GO" id="GO:0046872">
    <property type="term" value="F:metal ion binding"/>
    <property type="evidence" value="ECO:0007669"/>
    <property type="project" value="UniProtKB-KW"/>
</dbReference>
<evidence type="ECO:0008006" key="12">
    <source>
        <dbReference type="Google" id="ProtNLM"/>
    </source>
</evidence>
<evidence type="ECO:0000256" key="6">
    <source>
        <dbReference type="ARBA" id="ARBA00023004"/>
    </source>
</evidence>
<dbReference type="SMART" id="SM01117">
    <property type="entry name" value="Cyt-b5"/>
    <property type="match status" value="1"/>
</dbReference>
<dbReference type="InterPro" id="IPR036400">
    <property type="entry name" value="Cyt_B5-like_heme/steroid_sf"/>
</dbReference>
<keyword evidence="4" id="KW-0479">Metal-binding</keyword>
<dbReference type="SUPFAM" id="SSF54001">
    <property type="entry name" value="Cysteine proteinases"/>
    <property type="match status" value="1"/>
</dbReference>
<dbReference type="PANTHER" id="PTHR46237:SF1">
    <property type="entry name" value="CYTOCHROME B5 REDUCTASE 4"/>
    <property type="match status" value="1"/>
</dbReference>
<feature type="compositionally biased region" description="Acidic residues" evidence="7">
    <location>
        <begin position="447"/>
        <end position="462"/>
    </location>
</feature>
<sequence>MSSARVLFEKCYYIHKKNQPLDISPFLYSVDIQSFVNPSPLKPRKRNPVPSTLALRRRRGSQVVSAAAVPRSSSSSLASRTQVSSQEGVETKKLASDIADISIKEESSSSPTISSNQDGGFLWKDGFANNSDSIKEDKVGSLSFTVTSATSRQPNELNKKSVLSDGMNSIQRSPELKSPVAKPAARTKVPFEKGYSQMDWLKLTRTHPDLAGLKGQSNKRLIPMDEVRKHQTEGEMWTVLKGHVYNISPYMKFHPGDKMAARNQTKDLKCVTHLLSDKFRNMTEEKKAIVRDLRFGGLMHVPPLRVDHQLLRELANNFKLGENRLKTGYGSFQITPKTIGDALGINATATDSDTSTSDSETQQDSEDSARKHPIKKGKKMDSRKRKQMQEESDSDSESESEPSDESEESSPAEKEKKKKKTKTTPKKTQPKKKKVVVEDSPPKEDQYFDGETYEISSDELDEWLGQNVDKSAAEGENQPDLRSTEGRYVSSETIPAVNLGSDGPSSQGHTEQSSKKKPFIILFKKKKAGKKSKNCKYVFVPASQTTTETDFEPTPMLQIEGTTETTPETPKQLQETTPTVPPAPTKIHPDAEDAATLLMMARAASYVPKTDPGVPSFSLGLTDSSQEGASTQETEREKSPEAANLIEQLDSLVQRIASSAAKGKNTSPQIQRETGGESSAKFETPGGMNQIPDDMKQKCYIWGMRLKEDADGNTNEYEEMCTLIGQGEYILMRMHLASLQAKSGIESQIVSAICLILNNKNEKRFKEQIYCLPPDIVCMALSDHPNGKFVSPKTKKEFRVEAYPSFIPFIDRKKLTSHPYIFAPVCYSGHWWLWLIKTRKRKCQILDPLHKKAPTDERKAINKFTGYVFSRLITYAGGEPLQKGEREKEIKSPYVKISGQKTSYDCAVYVMK</sequence>
<evidence type="ECO:0000259" key="8">
    <source>
        <dbReference type="PROSITE" id="PS50255"/>
    </source>
</evidence>
<evidence type="ECO:0000256" key="1">
    <source>
        <dbReference type="ARBA" id="ARBA00005234"/>
    </source>
</evidence>
<proteinExistence type="inferred from homology"/>
<dbReference type="InterPro" id="IPR001199">
    <property type="entry name" value="Cyt_B5-like_heme/steroid-bd"/>
</dbReference>
<evidence type="ECO:0000313" key="11">
    <source>
        <dbReference type="Proteomes" id="UP000289738"/>
    </source>
</evidence>
<comment type="similarity">
    <text evidence="1">Belongs to the peptidase C48 family.</text>
</comment>
<evidence type="ECO:0000256" key="2">
    <source>
        <dbReference type="ARBA" id="ARBA00022617"/>
    </source>
</evidence>
<keyword evidence="2" id="KW-0349">Heme</keyword>
<dbReference type="Pfam" id="PF00173">
    <property type="entry name" value="Cyt-b5"/>
    <property type="match status" value="1"/>
</dbReference>
<feature type="compositionally biased region" description="Acidic residues" evidence="7">
    <location>
        <begin position="390"/>
        <end position="410"/>
    </location>
</feature>
<keyword evidence="11" id="KW-1185">Reference proteome</keyword>
<evidence type="ECO:0000256" key="4">
    <source>
        <dbReference type="ARBA" id="ARBA00022723"/>
    </source>
</evidence>
<dbReference type="Proteomes" id="UP000289738">
    <property type="component" value="Chromosome B03"/>
</dbReference>
<feature type="region of interest" description="Disordered" evidence="7">
    <location>
        <begin position="615"/>
        <end position="641"/>
    </location>
</feature>
<feature type="region of interest" description="Disordered" evidence="7">
    <location>
        <begin position="659"/>
        <end position="691"/>
    </location>
</feature>
<dbReference type="GO" id="GO:0020037">
    <property type="term" value="F:heme binding"/>
    <property type="evidence" value="ECO:0007669"/>
    <property type="project" value="TreeGrafter"/>
</dbReference>
<feature type="region of interest" description="Disordered" evidence="7">
    <location>
        <begin position="561"/>
        <end position="587"/>
    </location>
</feature>
<dbReference type="SUPFAM" id="SSF55856">
    <property type="entry name" value="Cytochrome b5-like heme/steroid binding domain"/>
    <property type="match status" value="1"/>
</dbReference>
<feature type="compositionally biased region" description="Low complexity" evidence="7">
    <location>
        <begin position="562"/>
        <end position="578"/>
    </location>
</feature>
<dbReference type="GO" id="GO:0008234">
    <property type="term" value="F:cysteine-type peptidase activity"/>
    <property type="evidence" value="ECO:0007669"/>
    <property type="project" value="InterPro"/>
</dbReference>
<protein>
    <recommendedName>
        <fullName evidence="12">Ubiquitin-like protease family profile domain-containing protein</fullName>
    </recommendedName>
</protein>
<evidence type="ECO:0000259" key="9">
    <source>
        <dbReference type="PROSITE" id="PS50600"/>
    </source>
</evidence>
<evidence type="ECO:0000313" key="10">
    <source>
        <dbReference type="EMBL" id="RYR22184.1"/>
    </source>
</evidence>
<dbReference type="InterPro" id="IPR003653">
    <property type="entry name" value="Peptidase_C48_C"/>
</dbReference>
<keyword evidence="3" id="KW-0645">Protease</keyword>
<evidence type="ECO:0000256" key="7">
    <source>
        <dbReference type="SAM" id="MobiDB-lite"/>
    </source>
</evidence>
<dbReference type="Gene3D" id="3.40.395.10">
    <property type="entry name" value="Adenoviral Proteinase, Chain A"/>
    <property type="match status" value="1"/>
</dbReference>
<gene>
    <name evidence="10" type="ORF">Ahy_B03g067465</name>
</gene>
<dbReference type="GO" id="GO:0006508">
    <property type="term" value="P:proteolysis"/>
    <property type="evidence" value="ECO:0007669"/>
    <property type="project" value="UniProtKB-KW"/>
</dbReference>
<feature type="domain" description="Cytochrome b5 heme-binding" evidence="8">
    <location>
        <begin position="219"/>
        <end position="324"/>
    </location>
</feature>
<dbReference type="InterPro" id="IPR051872">
    <property type="entry name" value="Cytochrome_b5/Flavoprotein_Rdt"/>
</dbReference>
<feature type="compositionally biased region" description="Low complexity" evidence="7">
    <location>
        <begin position="348"/>
        <end position="360"/>
    </location>
</feature>
<reference evidence="10 11" key="1">
    <citation type="submission" date="2019-01" db="EMBL/GenBank/DDBJ databases">
        <title>Sequencing of cultivated peanut Arachis hypogaea provides insights into genome evolution and oil improvement.</title>
        <authorList>
            <person name="Chen X."/>
        </authorList>
    </citation>
    <scope>NUCLEOTIDE SEQUENCE [LARGE SCALE GENOMIC DNA]</scope>
    <source>
        <strain evidence="11">cv. Fuhuasheng</strain>
        <tissue evidence="10">Leaves</tissue>
    </source>
</reference>
<feature type="region of interest" description="Disordered" evidence="7">
    <location>
        <begin position="64"/>
        <end position="91"/>
    </location>
</feature>
<dbReference type="PROSITE" id="PS50600">
    <property type="entry name" value="ULP_PROTEASE"/>
    <property type="match status" value="1"/>
</dbReference>
<organism evidence="10 11">
    <name type="scientific">Arachis hypogaea</name>
    <name type="common">Peanut</name>
    <dbReference type="NCBI Taxonomy" id="3818"/>
    <lineage>
        <taxon>Eukaryota</taxon>
        <taxon>Viridiplantae</taxon>
        <taxon>Streptophyta</taxon>
        <taxon>Embryophyta</taxon>
        <taxon>Tracheophyta</taxon>
        <taxon>Spermatophyta</taxon>
        <taxon>Magnoliopsida</taxon>
        <taxon>eudicotyledons</taxon>
        <taxon>Gunneridae</taxon>
        <taxon>Pentapetalae</taxon>
        <taxon>rosids</taxon>
        <taxon>fabids</taxon>
        <taxon>Fabales</taxon>
        <taxon>Fabaceae</taxon>
        <taxon>Papilionoideae</taxon>
        <taxon>50 kb inversion clade</taxon>
        <taxon>dalbergioids sensu lato</taxon>
        <taxon>Dalbergieae</taxon>
        <taxon>Pterocarpus clade</taxon>
        <taxon>Arachis</taxon>
    </lineage>
</organism>